<dbReference type="PANTHER" id="PTHR37012:SF2">
    <property type="entry name" value="BZIP DOMAIN-CONTAINING PROTEIN-RELATED"/>
    <property type="match status" value="1"/>
</dbReference>
<dbReference type="Proteomes" id="UP000698800">
    <property type="component" value="Unassembled WGS sequence"/>
</dbReference>
<dbReference type="InterPro" id="IPR029058">
    <property type="entry name" value="AB_hydrolase_fold"/>
</dbReference>
<keyword evidence="2" id="KW-0472">Membrane</keyword>
<feature type="compositionally biased region" description="Polar residues" evidence="1">
    <location>
        <begin position="447"/>
        <end position="460"/>
    </location>
</feature>
<feature type="domain" description="Alpha/beta hydrolase fold-3" evidence="3">
    <location>
        <begin position="116"/>
        <end position="317"/>
    </location>
</feature>
<feature type="transmembrane region" description="Helical" evidence="2">
    <location>
        <begin position="21"/>
        <end position="41"/>
    </location>
</feature>
<feature type="region of interest" description="Disordered" evidence="1">
    <location>
        <begin position="444"/>
        <end position="466"/>
    </location>
</feature>
<organism evidence="4 5">
    <name type="scientific">Glutinoglossum americanum</name>
    <dbReference type="NCBI Taxonomy" id="1670608"/>
    <lineage>
        <taxon>Eukaryota</taxon>
        <taxon>Fungi</taxon>
        <taxon>Dikarya</taxon>
        <taxon>Ascomycota</taxon>
        <taxon>Pezizomycotina</taxon>
        <taxon>Geoglossomycetes</taxon>
        <taxon>Geoglossales</taxon>
        <taxon>Geoglossaceae</taxon>
        <taxon>Glutinoglossum</taxon>
    </lineage>
</organism>
<proteinExistence type="predicted"/>
<dbReference type="Pfam" id="PF07859">
    <property type="entry name" value="Abhydrolase_3"/>
    <property type="match status" value="1"/>
</dbReference>
<accession>A0A9P8I279</accession>
<evidence type="ECO:0000256" key="1">
    <source>
        <dbReference type="SAM" id="MobiDB-lite"/>
    </source>
</evidence>
<keyword evidence="2" id="KW-1133">Transmembrane helix</keyword>
<name>A0A9P8I279_9PEZI</name>
<dbReference type="PANTHER" id="PTHR37012">
    <property type="entry name" value="B-ZIP TRANSCRIPTION FACTOR (EUROFUNG)-RELATED"/>
    <property type="match status" value="1"/>
</dbReference>
<dbReference type="Gene3D" id="3.40.50.1820">
    <property type="entry name" value="alpha/beta hydrolase"/>
    <property type="match status" value="1"/>
</dbReference>
<evidence type="ECO:0000313" key="5">
    <source>
        <dbReference type="Proteomes" id="UP000698800"/>
    </source>
</evidence>
<comment type="caution">
    <text evidence="4">The sequence shown here is derived from an EMBL/GenBank/DDBJ whole genome shotgun (WGS) entry which is preliminary data.</text>
</comment>
<feature type="region of interest" description="Disordered" evidence="1">
    <location>
        <begin position="318"/>
        <end position="371"/>
    </location>
</feature>
<dbReference type="GO" id="GO:0016787">
    <property type="term" value="F:hydrolase activity"/>
    <property type="evidence" value="ECO:0007669"/>
    <property type="project" value="InterPro"/>
</dbReference>
<dbReference type="OrthoDB" id="4161589at2759"/>
<keyword evidence="5" id="KW-1185">Reference proteome</keyword>
<protein>
    <recommendedName>
        <fullName evidence="3">Alpha/beta hydrolase fold-3 domain-containing protein</fullName>
    </recommendedName>
</protein>
<dbReference type="SUPFAM" id="SSF53474">
    <property type="entry name" value="alpha/beta-Hydrolases"/>
    <property type="match status" value="1"/>
</dbReference>
<keyword evidence="2" id="KW-0812">Transmembrane</keyword>
<evidence type="ECO:0000256" key="2">
    <source>
        <dbReference type="SAM" id="Phobius"/>
    </source>
</evidence>
<dbReference type="CDD" id="cd14688">
    <property type="entry name" value="bZIP_YAP"/>
    <property type="match status" value="1"/>
</dbReference>
<sequence>MASTPEDPRKLRLSLIQKMVLIPKILMSLSSTFLVLVIAPFRGSLGAPQYRKHVAYHLVRSLAEAFSSEQSQYLFPSTDKAYMSFAEGKKFTPQSVVLADGTKGHWVGSQDAEKVLVYFHGGGYSLPCIQFSHYQFVWEIKELLNKLGSDAAVIVLSYDLAPGRQYPHQLRQAACLVNHLITNLSKKPSNIVFAGDSAGAHLSIALLSHMTHPHPGVPKIEATENFRGAALLSPWVTFDISAPSMKLNQNKDCLKDTVLQYWGDQFMGEAKADPYNQPLTASSDWWSALTVDEILIVAGRDELLIDDIREFAKKLEMSTGSNTPGAPAARDATNTTQGAKRKRETGASSRGVANLTPEQLERKRANDRDAQRAIRERTKNQIEDLERQVQELTSRKSYQELQAALREKEMVQAEYDEIRKRVHSVVAILQPMVQSTKIDESIIGNPALSSSTPTVSNSPQYDDPTQARHLLHPSLAYPTSKTPFDREGSASNIPDRIAHSTDALLSPASNSSRLCSSLEAPIPHHGRYSPMSLVDQSRENMRHGLDLGTSGEKLGLNFLLDGPQDITSVPSGHSKPSSQGDIGAIAHMCPTRNIPPSCPLDSILLEFLSSRQQLAAQGVPNSVVVGPSYPSVSSLLNPDKKSKAHPLTRVFADILGSFEMLSKLPEQVAVLYVMFLVMRWQISPTQENYDRVPDWITPRPSQLLTMHPIWVDYLPWPKMRDVLVRDYVSYQFQDFSFHYTNGLSLNWPYEPTDVLLPTPGSEELCINPVYERHLRDLNNWSLGPEFRKAFPALCSGVRIKPAEGMQLKP</sequence>
<evidence type="ECO:0000313" key="4">
    <source>
        <dbReference type="EMBL" id="KAH0537355.1"/>
    </source>
</evidence>
<dbReference type="EMBL" id="JAGHQL010000149">
    <property type="protein sequence ID" value="KAH0537355.1"/>
    <property type="molecule type" value="Genomic_DNA"/>
</dbReference>
<reference evidence="4" key="1">
    <citation type="submission" date="2021-03" db="EMBL/GenBank/DDBJ databases">
        <title>Comparative genomics and phylogenomic investigation of the class Geoglossomycetes provide insights into ecological specialization and systematics.</title>
        <authorList>
            <person name="Melie T."/>
            <person name="Pirro S."/>
            <person name="Miller A.N."/>
            <person name="Quandt A."/>
        </authorList>
    </citation>
    <scope>NUCLEOTIDE SEQUENCE</scope>
    <source>
        <strain evidence="4">GBOQ0MN5Z8</strain>
    </source>
</reference>
<dbReference type="InterPro" id="IPR021833">
    <property type="entry name" value="DUF3425"/>
</dbReference>
<evidence type="ECO:0000259" key="3">
    <source>
        <dbReference type="Pfam" id="PF07859"/>
    </source>
</evidence>
<dbReference type="InterPro" id="IPR013094">
    <property type="entry name" value="AB_hydrolase_3"/>
</dbReference>
<dbReference type="Gene3D" id="1.20.5.170">
    <property type="match status" value="1"/>
</dbReference>
<feature type="compositionally biased region" description="Basic and acidic residues" evidence="1">
    <location>
        <begin position="359"/>
        <end position="371"/>
    </location>
</feature>
<dbReference type="AlphaFoldDB" id="A0A9P8I279"/>
<gene>
    <name evidence="4" type="ORF">FGG08_005834</name>
</gene>
<dbReference type="Pfam" id="PF11905">
    <property type="entry name" value="DUF3425"/>
    <property type="match status" value="1"/>
</dbReference>